<organism evidence="1">
    <name type="scientific">Ruegeria sp. PR1b</name>
    <dbReference type="NCBI Taxonomy" id="185588"/>
    <lineage>
        <taxon>Bacteria</taxon>
        <taxon>Pseudomonadati</taxon>
        <taxon>Pseudomonadota</taxon>
        <taxon>Alphaproteobacteria</taxon>
        <taxon>Rhodobacterales</taxon>
        <taxon>Roseobacteraceae</taxon>
        <taxon>Ruegeria</taxon>
    </lineage>
</organism>
<evidence type="ECO:0000313" key="1">
    <source>
        <dbReference type="EMBL" id="AAN05137.1"/>
    </source>
</evidence>
<proteinExistence type="predicted"/>
<reference evidence="1" key="1">
    <citation type="journal article" date="2003" name="Plasmid">
        <title>Nucleotide sequence based characterizations of two cryptic plasmids from the marine bacterium Ruegeria isolate PR1b.</title>
        <authorList>
            <person name="Zhong Z."/>
            <person name="Caspi R."/>
            <person name="Helinski D."/>
            <person name="Knauf V."/>
            <person name="Sykes S."/>
            <person name="O'Byrne C."/>
            <person name="Shea T.P."/>
            <person name="Wilkinson J.E."/>
            <person name="DeLoughery C."/>
            <person name="Toukdarian A."/>
        </authorList>
    </citation>
    <scope>NUCLEOTIDE SEQUENCE</scope>
    <source>
        <strain evidence="1">PR1b</strain>
        <plasmid evidence="1">pSD20</plasmid>
    </source>
</reference>
<dbReference type="AlphaFoldDB" id="Q8KWC6"/>
<protein>
    <submittedName>
        <fullName evidence="1">RB116</fullName>
    </submittedName>
</protein>
<name>Q8KWC6_9RHOB</name>
<sequence length="186" mass="20724">MRQDRKGQWDMDNLDFGLTAEVNHTLAVLRAMSFEGRLEADQRFVPGMYLSMDPAGDSKATLSSRPGALMDLAVTTRRAGGWLSLNMELGAFDLSRHSVLGVMCKSAAPQTLTFKVCLRSGVGDGFVDAFFQKRVISYEKESVHADLIKLAERDDVPPEAPWRELILFFPPELEKISLHDFALFGV</sequence>
<geneLocation type="plasmid" evidence="1">
    <name>pSD20</name>
</geneLocation>
<keyword evidence="1" id="KW-0614">Plasmid</keyword>
<dbReference type="EMBL" id="AF416330">
    <property type="protein sequence ID" value="AAN05137.1"/>
    <property type="molecule type" value="Genomic_DNA"/>
</dbReference>
<accession>Q8KWC6</accession>